<evidence type="ECO:0000313" key="11">
    <source>
        <dbReference type="EMBL" id="MBB4693564.1"/>
    </source>
</evidence>
<evidence type="ECO:0000256" key="9">
    <source>
        <dbReference type="RuleBase" id="RU361174"/>
    </source>
</evidence>
<comment type="similarity">
    <text evidence="2 9">Belongs to the glycosyl hydrolase 10 (cellulase F) family.</text>
</comment>
<evidence type="ECO:0000256" key="1">
    <source>
        <dbReference type="ARBA" id="ARBA00000681"/>
    </source>
</evidence>
<keyword evidence="4" id="KW-0732">Signal</keyword>
<comment type="catalytic activity">
    <reaction evidence="1 9">
        <text>Endohydrolysis of (1-&gt;4)-beta-D-xylosidic linkages in xylans.</text>
        <dbReference type="EC" id="3.2.1.8"/>
    </reaction>
</comment>
<name>A0A7W7G2E2_9ACTN</name>
<evidence type="ECO:0000313" key="12">
    <source>
        <dbReference type="Proteomes" id="UP000542742"/>
    </source>
</evidence>
<dbReference type="Pfam" id="PF00331">
    <property type="entry name" value="Glyco_hydro_10"/>
    <property type="match status" value="1"/>
</dbReference>
<keyword evidence="7 9" id="KW-0326">Glycosidase</keyword>
<dbReference type="PRINTS" id="PR00134">
    <property type="entry name" value="GLHYDRLASE10"/>
</dbReference>
<dbReference type="EMBL" id="JACHMF010000001">
    <property type="protein sequence ID" value="MBB4693564.1"/>
    <property type="molecule type" value="Genomic_DNA"/>
</dbReference>
<dbReference type="AlphaFoldDB" id="A0A7W7G2E2"/>
<comment type="caution">
    <text evidence="11">The sequence shown here is derived from an EMBL/GenBank/DDBJ whole genome shotgun (WGS) entry which is preliminary data.</text>
</comment>
<dbReference type="SMART" id="SM00633">
    <property type="entry name" value="Glyco_10"/>
    <property type="match status" value="1"/>
</dbReference>
<dbReference type="GO" id="GO:0031176">
    <property type="term" value="F:endo-1,4-beta-xylanase activity"/>
    <property type="evidence" value="ECO:0007669"/>
    <property type="project" value="UniProtKB-EC"/>
</dbReference>
<keyword evidence="6 9" id="KW-0119">Carbohydrate metabolism</keyword>
<keyword evidence="5 9" id="KW-0378">Hydrolase</keyword>
<accession>A0A7W7G2E2</accession>
<dbReference type="GO" id="GO:0045493">
    <property type="term" value="P:xylan catabolic process"/>
    <property type="evidence" value="ECO:0007669"/>
    <property type="project" value="UniProtKB-KW"/>
</dbReference>
<organism evidence="11 12">
    <name type="scientific">Paractinoplanes abujensis</name>
    <dbReference type="NCBI Taxonomy" id="882441"/>
    <lineage>
        <taxon>Bacteria</taxon>
        <taxon>Bacillati</taxon>
        <taxon>Actinomycetota</taxon>
        <taxon>Actinomycetes</taxon>
        <taxon>Micromonosporales</taxon>
        <taxon>Micromonosporaceae</taxon>
        <taxon>Paractinoplanes</taxon>
    </lineage>
</organism>
<feature type="domain" description="GH10" evidence="10">
    <location>
        <begin position="249"/>
        <end position="568"/>
    </location>
</feature>
<dbReference type="InterPro" id="IPR001000">
    <property type="entry name" value="GH10_dom"/>
</dbReference>
<dbReference type="Gene3D" id="3.20.20.80">
    <property type="entry name" value="Glycosidases"/>
    <property type="match status" value="1"/>
</dbReference>
<protein>
    <recommendedName>
        <fullName evidence="9">Beta-xylanase</fullName>
        <ecNumber evidence="9">3.2.1.8</ecNumber>
    </recommendedName>
</protein>
<evidence type="ECO:0000256" key="5">
    <source>
        <dbReference type="ARBA" id="ARBA00022801"/>
    </source>
</evidence>
<keyword evidence="3 11" id="KW-0858">Xylan degradation</keyword>
<dbReference type="PANTHER" id="PTHR31490">
    <property type="entry name" value="GLYCOSYL HYDROLASE"/>
    <property type="match status" value="1"/>
</dbReference>
<evidence type="ECO:0000256" key="2">
    <source>
        <dbReference type="ARBA" id="ARBA00007495"/>
    </source>
</evidence>
<dbReference type="PROSITE" id="PS51760">
    <property type="entry name" value="GH10_2"/>
    <property type="match status" value="1"/>
</dbReference>
<reference evidence="11 12" key="1">
    <citation type="submission" date="2020-08" db="EMBL/GenBank/DDBJ databases">
        <title>Sequencing the genomes of 1000 actinobacteria strains.</title>
        <authorList>
            <person name="Klenk H.-P."/>
        </authorList>
    </citation>
    <scope>NUCLEOTIDE SEQUENCE [LARGE SCALE GENOMIC DNA]</scope>
    <source>
        <strain evidence="11 12">DSM 45518</strain>
    </source>
</reference>
<keyword evidence="12" id="KW-1185">Reference proteome</keyword>
<evidence type="ECO:0000256" key="8">
    <source>
        <dbReference type="ARBA" id="ARBA00023326"/>
    </source>
</evidence>
<dbReference type="InterPro" id="IPR044846">
    <property type="entry name" value="GH10"/>
</dbReference>
<keyword evidence="8 9" id="KW-0624">Polysaccharide degradation</keyword>
<gene>
    <name evidence="11" type="ORF">BKA14_003712</name>
</gene>
<sequence length="571" mass="59764">MRMHPRAWLAVAVVVVVAVVGGWVAVSAGDGASPDDDRAVDVLTGHDWTHLAGATAGPGGVRIVGLGGRIVRQDGSGGQPNPPVNLRGPRLAVSGPVEITAGIDRPAGQSAVLALHGDVPVVYDEWRHNPPGLAVTVTDGELSLAVWDGRGNEPAIRRRATTAASAAGTVTVTRAGGQLTVRLGDTSLSVTDPGVFSSGRVFFGADAAPSTSPSGPAGWTLTSLRAAGLDGGSATVVDAPTLGQPAPGPGSLRVLAEARRKLPVGVAVAAEPLLADDGYRRLIAAQFSMLTTENAMKPQFVHPQPDRYDFTGGDLLADFAAANGMAVHGHTLVFGEANPRWMQDAPAGRREQIMLDHISAVAGHYRGRVAEWDVVNEPLSTDSEDYEDGGTGLRRHLWQRAMGETYIDKAFAAARTADPGAKLYLNDFGLEADGERWDALLGLLGRLRERGVPIDGVGFEAHIHEAGDRVTAAVLQDHFADLARLGLSARVSEIDVYGDPAAGQAEQYATALTACLAAPNCTSYTTWGVTDRYGSTTESGTYPPQVGDDLIFDRNLAPKAAFTALTRVLRG</sequence>
<proteinExistence type="inferred from homology"/>
<dbReference type="EC" id="3.2.1.8" evidence="9"/>
<dbReference type="PANTHER" id="PTHR31490:SF88">
    <property type="entry name" value="BETA-XYLANASE"/>
    <property type="match status" value="1"/>
</dbReference>
<dbReference type="SUPFAM" id="SSF51445">
    <property type="entry name" value="(Trans)glycosidases"/>
    <property type="match status" value="1"/>
</dbReference>
<dbReference type="Proteomes" id="UP000542742">
    <property type="component" value="Unassembled WGS sequence"/>
</dbReference>
<evidence type="ECO:0000256" key="7">
    <source>
        <dbReference type="ARBA" id="ARBA00023295"/>
    </source>
</evidence>
<evidence type="ECO:0000259" key="10">
    <source>
        <dbReference type="PROSITE" id="PS51760"/>
    </source>
</evidence>
<evidence type="ECO:0000256" key="6">
    <source>
        <dbReference type="ARBA" id="ARBA00023277"/>
    </source>
</evidence>
<evidence type="ECO:0000256" key="4">
    <source>
        <dbReference type="ARBA" id="ARBA00022729"/>
    </source>
</evidence>
<evidence type="ECO:0000256" key="3">
    <source>
        <dbReference type="ARBA" id="ARBA00022651"/>
    </source>
</evidence>
<dbReference type="InterPro" id="IPR017853">
    <property type="entry name" value="GH"/>
</dbReference>